<dbReference type="InterPro" id="IPR025714">
    <property type="entry name" value="Methyltranfer_dom"/>
</dbReference>
<protein>
    <recommendedName>
        <fullName evidence="1">Methyltransferase domain-containing protein</fullName>
    </recommendedName>
</protein>
<dbReference type="InterPro" id="IPR029063">
    <property type="entry name" value="SAM-dependent_MTases_sf"/>
</dbReference>
<dbReference type="SUPFAM" id="SSF53335">
    <property type="entry name" value="S-adenosyl-L-methionine-dependent methyltransferases"/>
    <property type="match status" value="1"/>
</dbReference>
<evidence type="ECO:0000313" key="2">
    <source>
        <dbReference type="EMBL" id="GAG66058.1"/>
    </source>
</evidence>
<dbReference type="EMBL" id="BART01004083">
    <property type="protein sequence ID" value="GAG66058.1"/>
    <property type="molecule type" value="Genomic_DNA"/>
</dbReference>
<dbReference type="PANTHER" id="PTHR45128">
    <property type="entry name" value="METHYLTRANSFERASE TYPE 11"/>
    <property type="match status" value="1"/>
</dbReference>
<reference evidence="2" key="1">
    <citation type="journal article" date="2014" name="Front. Microbiol.">
        <title>High frequency of phylogenetically diverse reductive dehalogenase-homologous genes in deep subseafloor sedimentary metagenomes.</title>
        <authorList>
            <person name="Kawai M."/>
            <person name="Futagami T."/>
            <person name="Toyoda A."/>
            <person name="Takaki Y."/>
            <person name="Nishi S."/>
            <person name="Hori S."/>
            <person name="Arai W."/>
            <person name="Tsubouchi T."/>
            <person name="Morono Y."/>
            <person name="Uchiyama I."/>
            <person name="Ito T."/>
            <person name="Fujiyama A."/>
            <person name="Inagaki F."/>
            <person name="Takami H."/>
        </authorList>
    </citation>
    <scope>NUCLEOTIDE SEQUENCE</scope>
    <source>
        <strain evidence="2">Expedition CK06-06</strain>
    </source>
</reference>
<gene>
    <name evidence="2" type="ORF">S01H4_10584</name>
</gene>
<dbReference type="InterPro" id="IPR053173">
    <property type="entry name" value="SAM-binding_MTase"/>
</dbReference>
<dbReference type="Gene3D" id="3.40.50.150">
    <property type="entry name" value="Vaccinia Virus protein VP39"/>
    <property type="match status" value="1"/>
</dbReference>
<organism evidence="2">
    <name type="scientific">marine sediment metagenome</name>
    <dbReference type="NCBI Taxonomy" id="412755"/>
    <lineage>
        <taxon>unclassified sequences</taxon>
        <taxon>metagenomes</taxon>
        <taxon>ecological metagenomes</taxon>
    </lineage>
</organism>
<comment type="caution">
    <text evidence="2">The sequence shown here is derived from an EMBL/GenBank/DDBJ whole genome shotgun (WGS) entry which is preliminary data.</text>
</comment>
<name>X1A016_9ZZZZ</name>
<feature type="non-terminal residue" evidence="2">
    <location>
        <position position="1"/>
    </location>
</feature>
<dbReference type="CDD" id="cd02440">
    <property type="entry name" value="AdoMet_MTases"/>
    <property type="match status" value="1"/>
</dbReference>
<evidence type="ECO:0000259" key="1">
    <source>
        <dbReference type="Pfam" id="PF13847"/>
    </source>
</evidence>
<feature type="domain" description="Methyltransferase" evidence="1">
    <location>
        <begin position="8"/>
        <end position="129"/>
    </location>
</feature>
<dbReference type="Pfam" id="PF13847">
    <property type="entry name" value="Methyltransf_31"/>
    <property type="match status" value="1"/>
</dbReference>
<sequence length="147" mass="16435">VLKEIDIKPGYYVLDYGCGPGSYSIAAAKMVGKSGKVYALDIHPFAIKQVNSITLGKKLENIETISSDCKTGLPESNIDIVLLYDVFHDLSNPDGVLKELYRVLKPTGILSFSDHHMDENEILSKIENKGLFNLYKKNKKTYSFVMD</sequence>
<proteinExistence type="predicted"/>
<dbReference type="PANTHER" id="PTHR45128:SF1">
    <property type="entry name" value="S-ADENOSYLMETHIONINE-DEPENDENT METHYLTRANSFERASE RV2258C"/>
    <property type="match status" value="1"/>
</dbReference>
<dbReference type="AlphaFoldDB" id="X1A016"/>
<accession>X1A016</accession>